<keyword evidence="2" id="KW-1185">Reference proteome</keyword>
<accession>A0A8C1QRR1</accession>
<reference evidence="1" key="2">
    <citation type="submission" date="2025-09" db="UniProtKB">
        <authorList>
            <consortium name="Ensembl"/>
        </authorList>
    </citation>
    <scope>IDENTIFICATION</scope>
</reference>
<protein>
    <submittedName>
        <fullName evidence="1">Uncharacterized protein</fullName>
    </submittedName>
</protein>
<proteinExistence type="predicted"/>
<organism evidence="1 2">
    <name type="scientific">Cyprinus carpio</name>
    <name type="common">Common carp</name>
    <dbReference type="NCBI Taxonomy" id="7962"/>
    <lineage>
        <taxon>Eukaryota</taxon>
        <taxon>Metazoa</taxon>
        <taxon>Chordata</taxon>
        <taxon>Craniata</taxon>
        <taxon>Vertebrata</taxon>
        <taxon>Euteleostomi</taxon>
        <taxon>Actinopterygii</taxon>
        <taxon>Neopterygii</taxon>
        <taxon>Teleostei</taxon>
        <taxon>Ostariophysi</taxon>
        <taxon>Cypriniformes</taxon>
        <taxon>Cyprinidae</taxon>
        <taxon>Cyprininae</taxon>
        <taxon>Cyprinus</taxon>
    </lineage>
</organism>
<evidence type="ECO:0000313" key="1">
    <source>
        <dbReference type="Ensembl" id="ENSCCRP00010059795.1"/>
    </source>
</evidence>
<name>A0A8C1QRR1_CYPCA</name>
<dbReference type="AlphaFoldDB" id="A0A8C1QRR1"/>
<sequence>ILILYLSVQGSVGPLNDQFREFGSIPSGFNIQREYAIIIPRDLICFQAVLLSVRVIGSTQGETCAWGCVLRYVDIDLFRRKAWCVVIYVLYLNCNHADLLVVGKHFHGKLALGVLFPAFGIHINKVWGGVLQHPEVGFFPLLSQFQLRILGNVSNDALNFLLRY</sequence>
<evidence type="ECO:0000313" key="2">
    <source>
        <dbReference type="Proteomes" id="UP000694427"/>
    </source>
</evidence>
<dbReference type="Ensembl" id="ENSCCRT00010065572.1">
    <property type="protein sequence ID" value="ENSCCRP00010059795.1"/>
    <property type="gene ID" value="ENSCCRG00010025342.1"/>
</dbReference>
<dbReference type="Proteomes" id="UP000694427">
    <property type="component" value="Unplaced"/>
</dbReference>
<reference evidence="1" key="1">
    <citation type="submission" date="2025-08" db="UniProtKB">
        <authorList>
            <consortium name="Ensembl"/>
        </authorList>
    </citation>
    <scope>IDENTIFICATION</scope>
</reference>